<keyword evidence="6" id="KW-1133">Transmembrane helix</keyword>
<dbReference type="STRING" id="7167.A0A182FUJ7"/>
<evidence type="ECO:0000259" key="7">
    <source>
        <dbReference type="Pfam" id="PF12333"/>
    </source>
</evidence>
<feature type="domain" description="Pre-rRNA-processing protein Ipi1 N-terminal" evidence="7">
    <location>
        <begin position="140"/>
        <end position="232"/>
    </location>
</feature>
<evidence type="ECO:0000256" key="1">
    <source>
        <dbReference type="ARBA" id="ARBA00004123"/>
    </source>
</evidence>
<feature type="compositionally biased region" description="Gly residues" evidence="5">
    <location>
        <begin position="1112"/>
        <end position="1130"/>
    </location>
</feature>
<reference evidence="8" key="2">
    <citation type="submission" date="2022-08" db="UniProtKB">
        <authorList>
            <consortium name="EnsemblMetazoa"/>
        </authorList>
    </citation>
    <scope>IDENTIFICATION</scope>
    <source>
        <strain evidence="8">STECLA/ALBI9_A</strain>
    </source>
</reference>
<dbReference type="VEuPathDB" id="VectorBase:AALB010232"/>
<feature type="region of interest" description="Disordered" evidence="5">
    <location>
        <begin position="1098"/>
        <end position="1187"/>
    </location>
</feature>
<dbReference type="EnsemblMetazoa" id="AALB010232-RA">
    <property type="protein sequence ID" value="AALB010232-PA"/>
    <property type="gene ID" value="AALB010232"/>
</dbReference>
<dbReference type="Gene3D" id="1.25.10.10">
    <property type="entry name" value="Leucine-rich Repeat Variant"/>
    <property type="match status" value="1"/>
</dbReference>
<evidence type="ECO:0000256" key="3">
    <source>
        <dbReference type="ARBA" id="ARBA00022737"/>
    </source>
</evidence>
<dbReference type="SUPFAM" id="SSF117289">
    <property type="entry name" value="Nucleoporin domain"/>
    <property type="match status" value="1"/>
</dbReference>
<dbReference type="PROSITE" id="PS50082">
    <property type="entry name" value="WD_REPEATS_2"/>
    <property type="match status" value="1"/>
</dbReference>
<dbReference type="Pfam" id="PF12333">
    <property type="entry name" value="Ipi1_N"/>
    <property type="match status" value="1"/>
</dbReference>
<keyword evidence="9" id="KW-1185">Reference proteome</keyword>
<evidence type="ECO:0000256" key="5">
    <source>
        <dbReference type="SAM" id="MobiDB-lite"/>
    </source>
</evidence>
<dbReference type="VEuPathDB" id="VectorBase:AALB20_030146"/>
<dbReference type="PANTHER" id="PTHR44040:SF1">
    <property type="entry name" value="RETINOBLASTOMA-BINDING PROTEIN 5"/>
    <property type="match status" value="1"/>
</dbReference>
<name>A0A182FUJ7_ANOAL</name>
<evidence type="ECO:0000256" key="4">
    <source>
        <dbReference type="ARBA" id="ARBA00023242"/>
    </source>
</evidence>
<dbReference type="Pfam" id="PF00400">
    <property type="entry name" value="WD40"/>
    <property type="match status" value="2"/>
</dbReference>
<dbReference type="InterPro" id="IPR019775">
    <property type="entry name" value="WD40_repeat_CS"/>
</dbReference>
<comment type="subcellular location">
    <subcellularLocation>
        <location evidence="1">Nucleus</location>
    </subcellularLocation>
</comment>
<feature type="transmembrane region" description="Helical" evidence="6">
    <location>
        <begin position="126"/>
        <end position="149"/>
    </location>
</feature>
<dbReference type="PANTHER" id="PTHR44040">
    <property type="entry name" value="RETINOBLASTOMA-BINDING PROTEIN 5"/>
    <property type="match status" value="1"/>
</dbReference>
<protein>
    <recommendedName>
        <fullName evidence="7">Pre-rRNA-processing protein Ipi1 N-terminal domain-containing protein</fullName>
    </recommendedName>
</protein>
<keyword evidence="4" id="KW-0539">Nucleus</keyword>
<evidence type="ECO:0000313" key="9">
    <source>
        <dbReference type="Proteomes" id="UP000069272"/>
    </source>
</evidence>
<evidence type="ECO:0000256" key="6">
    <source>
        <dbReference type="SAM" id="Phobius"/>
    </source>
</evidence>
<keyword evidence="2" id="KW-0853">WD repeat</keyword>
<evidence type="ECO:0000256" key="2">
    <source>
        <dbReference type="ARBA" id="ARBA00022574"/>
    </source>
</evidence>
<dbReference type="SUPFAM" id="SSF48371">
    <property type="entry name" value="ARM repeat"/>
    <property type="match status" value="1"/>
</dbReference>
<dbReference type="InterPro" id="IPR024679">
    <property type="entry name" value="Ipi1_N"/>
</dbReference>
<dbReference type="GO" id="GO:0048188">
    <property type="term" value="C:Set1C/COMPASS complex"/>
    <property type="evidence" value="ECO:0007669"/>
    <property type="project" value="InterPro"/>
</dbReference>
<dbReference type="Proteomes" id="UP000069272">
    <property type="component" value="Chromosome 3R"/>
</dbReference>
<evidence type="ECO:0000313" key="8">
    <source>
        <dbReference type="EnsemblMetazoa" id="AALB010232-PA"/>
    </source>
</evidence>
<dbReference type="SMART" id="SM00320">
    <property type="entry name" value="WD40"/>
    <property type="match status" value="6"/>
</dbReference>
<accession>A0A182FUJ7</accession>
<dbReference type="Gene3D" id="2.130.10.10">
    <property type="entry name" value="YVTN repeat-like/Quinoprotein amine dehydrogenase"/>
    <property type="match status" value="1"/>
</dbReference>
<dbReference type="PROSITE" id="PS50294">
    <property type="entry name" value="WD_REPEATS_REGION"/>
    <property type="match status" value="1"/>
</dbReference>
<sequence length="1187" mass="132670">MGGNSRKFKKAEKSKIKLKGAVLPKGTNVTKTNFKVRKIVLPDQLKQRNLTQAAVLSNKSLTLKDCLAKLRQNNASSKTEGLRGVREILGKMPSEVQSMLSNVIRDVTSLAVDLERDVRRDCYKTLGCILVACGPTGAVPFFDLLLSFLRCAMTHIQARIQEDSLLLLDVLLQHSPSLILTNRDKILPQFLDMISKLRAENKPGRTLTINLDRQSTSTRWRANVLMRLTAILRILLESKAVKDGSGEPNFTETEVATDAADLDNPFASAVAEQQLRKGPQLNHVFDGNGPMFLPLIKSHLCATCPMDVLFRKTAEKDSGLSLSERVDDGQKLKMYIEMLIPLLFESWLEVRPPVNEAVEEHALSQEAASTLDLLLTIFIQLWKLTVQYCAETNNNDLKQWFRGQYGANFASHILKGFPYYQSGSGQPNQPKKARATTNEPVLERIDDKCYRQNFNICYFYCCLNEQFRGIRKRKSDVGYSRVVEYVKSCVLNWKFRGVETTNLLLQVLRFILLDADSTTVNEETRTLLKTLLEVYITARLPQDIRNRILVLFCDIIVRNDTLWRQYGKELFTLWLKMLPNLLCKPTIDMVVLRALLCLAQRNNTAFLEVLEANAKEIIANAGTIRVTNERESGEGRALICNLIFYIRDRNLLQELLAVDCAKVADQSVREQLLKSFGQNYPEEFDGSLDCISLAVTCAFNKYGTLLAVGCNDGRVVIWDFLTRGIAKIISAHVHPVCSLCWSRNGHKLLSASTDNNVCIWDVLSGDCEQKYRFPSPILKVQFHPRDDNKFLVCPMRYAAILVDVGGKHECLPLDNDVSNVCALQTKQAATSTHTLFISQGDLNIVAAFDRRGEHIYTGNAKGKILVLNANTLEIVASFKIVLGSSSVTAVKSIEFARRGEAFLVNTSDRVIRVYDSKEVVTCGKDGEPEPIQKLQDLVNKTTWKKCCFSGDGEYICAGSARQHALYVWEKSIGNLVKILHGTKGELLLDVVWHPVRPIIASISSGLVSIWAQNQVENWSAFAPDFKELDENVEYEERESEFDLADEDKSVDLAAEAKQDEEVEVDVVSAEPIAAFCSSDEEYEDETALQFLPMAPEVEDPEDGWGSQDNGDTLGGTFGGTLGTGGMGTGGDVNKSDSEPVLKKRKMSQYEIALDNAPTDDVHPLLQNKTNKDKQSATSKKAAGRPRK</sequence>
<proteinExistence type="predicted"/>
<keyword evidence="6" id="KW-0472">Membrane</keyword>
<organism evidence="8 9">
    <name type="scientific">Anopheles albimanus</name>
    <name type="common">New world malaria mosquito</name>
    <dbReference type="NCBI Taxonomy" id="7167"/>
    <lineage>
        <taxon>Eukaryota</taxon>
        <taxon>Metazoa</taxon>
        <taxon>Ecdysozoa</taxon>
        <taxon>Arthropoda</taxon>
        <taxon>Hexapoda</taxon>
        <taxon>Insecta</taxon>
        <taxon>Pterygota</taxon>
        <taxon>Neoptera</taxon>
        <taxon>Endopterygota</taxon>
        <taxon>Diptera</taxon>
        <taxon>Nematocera</taxon>
        <taxon>Culicoidea</taxon>
        <taxon>Culicidae</taxon>
        <taxon>Anophelinae</taxon>
        <taxon>Anopheles</taxon>
    </lineage>
</organism>
<keyword evidence="6" id="KW-0812">Transmembrane</keyword>
<keyword evidence="3" id="KW-0677">Repeat</keyword>
<dbReference type="InterPro" id="IPR011989">
    <property type="entry name" value="ARM-like"/>
</dbReference>
<dbReference type="InterPro" id="IPR001680">
    <property type="entry name" value="WD40_rpt"/>
</dbReference>
<dbReference type="InterPro" id="IPR016024">
    <property type="entry name" value="ARM-type_fold"/>
</dbReference>
<dbReference type="InterPro" id="IPR037850">
    <property type="entry name" value="RBBP5/Swd1"/>
</dbReference>
<dbReference type="PROSITE" id="PS00678">
    <property type="entry name" value="WD_REPEATS_1"/>
    <property type="match status" value="1"/>
</dbReference>
<dbReference type="InterPro" id="IPR015943">
    <property type="entry name" value="WD40/YVTN_repeat-like_dom_sf"/>
</dbReference>
<dbReference type="AlphaFoldDB" id="A0A182FUJ7"/>
<reference evidence="8 9" key="1">
    <citation type="journal article" date="2017" name="G3 (Bethesda)">
        <title>The Physical Genome Mapping of Anopheles albimanus Corrected Scaffold Misassemblies and Identified Interarm Rearrangements in Genus Anopheles.</title>
        <authorList>
            <person name="Artemov G.N."/>
            <person name="Peery A.N."/>
            <person name="Jiang X."/>
            <person name="Tu Z."/>
            <person name="Stegniy V.N."/>
            <person name="Sharakhova M.V."/>
            <person name="Sharakhov I.V."/>
        </authorList>
    </citation>
    <scope>NUCLEOTIDE SEQUENCE [LARGE SCALE GENOMIC DNA]</scope>
    <source>
        <strain evidence="8 9">ALBI9_A</strain>
    </source>
</reference>